<feature type="compositionally biased region" description="Acidic residues" evidence="4">
    <location>
        <begin position="1176"/>
        <end position="1195"/>
    </location>
</feature>
<name>A0AAW0DNS7_9AGAR</name>
<dbReference type="SMART" id="SM00248">
    <property type="entry name" value="ANK"/>
    <property type="match status" value="11"/>
</dbReference>
<evidence type="ECO:0000256" key="1">
    <source>
        <dbReference type="ARBA" id="ARBA00022737"/>
    </source>
</evidence>
<organism evidence="5 6">
    <name type="scientific">Favolaschia claudopus</name>
    <dbReference type="NCBI Taxonomy" id="2862362"/>
    <lineage>
        <taxon>Eukaryota</taxon>
        <taxon>Fungi</taxon>
        <taxon>Dikarya</taxon>
        <taxon>Basidiomycota</taxon>
        <taxon>Agaricomycotina</taxon>
        <taxon>Agaricomycetes</taxon>
        <taxon>Agaricomycetidae</taxon>
        <taxon>Agaricales</taxon>
        <taxon>Marasmiineae</taxon>
        <taxon>Mycenaceae</taxon>
        <taxon>Favolaschia</taxon>
    </lineage>
</organism>
<feature type="region of interest" description="Disordered" evidence="4">
    <location>
        <begin position="1777"/>
        <end position="1818"/>
    </location>
</feature>
<comment type="caution">
    <text evidence="5">The sequence shown here is derived from an EMBL/GenBank/DDBJ whole genome shotgun (WGS) entry which is preliminary data.</text>
</comment>
<dbReference type="PROSITE" id="PS50297">
    <property type="entry name" value="ANK_REP_REGION"/>
    <property type="match status" value="3"/>
</dbReference>
<gene>
    <name evidence="5" type="ORF">R3P38DRAFT_2851760</name>
</gene>
<feature type="repeat" description="ANK" evidence="3">
    <location>
        <begin position="1555"/>
        <end position="1577"/>
    </location>
</feature>
<dbReference type="Proteomes" id="UP001362999">
    <property type="component" value="Unassembled WGS sequence"/>
</dbReference>
<feature type="region of interest" description="Disordered" evidence="4">
    <location>
        <begin position="615"/>
        <end position="706"/>
    </location>
</feature>
<reference evidence="5 6" key="1">
    <citation type="journal article" date="2024" name="J Genomics">
        <title>Draft genome sequencing and assembly of Favolaschia claudopus CIRM-BRFM 2984 isolated from oak limbs.</title>
        <authorList>
            <person name="Navarro D."/>
            <person name="Drula E."/>
            <person name="Chaduli D."/>
            <person name="Cazenave R."/>
            <person name="Ahrendt S."/>
            <person name="Wang J."/>
            <person name="Lipzen A."/>
            <person name="Daum C."/>
            <person name="Barry K."/>
            <person name="Grigoriev I.V."/>
            <person name="Favel A."/>
            <person name="Rosso M.N."/>
            <person name="Martin F."/>
        </authorList>
    </citation>
    <scope>NUCLEOTIDE SEQUENCE [LARGE SCALE GENOMIC DNA]</scope>
    <source>
        <strain evidence="5 6">CIRM-BRFM 2984</strain>
    </source>
</reference>
<dbReference type="EMBL" id="JAWWNJ010000006">
    <property type="protein sequence ID" value="KAK7053725.1"/>
    <property type="molecule type" value="Genomic_DNA"/>
</dbReference>
<feature type="region of interest" description="Disordered" evidence="4">
    <location>
        <begin position="1173"/>
        <end position="1195"/>
    </location>
</feature>
<feature type="compositionally biased region" description="Basic and acidic residues" evidence="4">
    <location>
        <begin position="615"/>
        <end position="624"/>
    </location>
</feature>
<evidence type="ECO:0000256" key="2">
    <source>
        <dbReference type="ARBA" id="ARBA00023043"/>
    </source>
</evidence>
<evidence type="ECO:0000256" key="3">
    <source>
        <dbReference type="PROSITE-ProRule" id="PRU00023"/>
    </source>
</evidence>
<accession>A0AAW0DNS7</accession>
<keyword evidence="2 3" id="KW-0040">ANK repeat</keyword>
<evidence type="ECO:0000256" key="4">
    <source>
        <dbReference type="SAM" id="MobiDB-lite"/>
    </source>
</evidence>
<keyword evidence="1" id="KW-0677">Repeat</keyword>
<dbReference type="Gene3D" id="1.25.40.20">
    <property type="entry name" value="Ankyrin repeat-containing domain"/>
    <property type="match status" value="4"/>
</dbReference>
<evidence type="ECO:0000313" key="6">
    <source>
        <dbReference type="Proteomes" id="UP001362999"/>
    </source>
</evidence>
<feature type="compositionally biased region" description="Acidic residues" evidence="4">
    <location>
        <begin position="650"/>
        <end position="676"/>
    </location>
</feature>
<proteinExistence type="predicted"/>
<dbReference type="InterPro" id="IPR036770">
    <property type="entry name" value="Ankyrin_rpt-contain_sf"/>
</dbReference>
<feature type="repeat" description="ANK" evidence="3">
    <location>
        <begin position="556"/>
        <end position="588"/>
    </location>
</feature>
<dbReference type="Pfam" id="PF12796">
    <property type="entry name" value="Ank_2"/>
    <property type="match status" value="2"/>
</dbReference>
<feature type="non-terminal residue" evidence="5">
    <location>
        <position position="1"/>
    </location>
</feature>
<evidence type="ECO:0000313" key="5">
    <source>
        <dbReference type="EMBL" id="KAK7053725.1"/>
    </source>
</evidence>
<sequence length="1839" mass="205152">MSLGFLRLASLKARPSTRWFSTNMARVQTAEAQAFIQRVVALPTGPGVFLDSVLKPSIDDETELRRLFATDTANARLSNPIVGLVDVFDAPVDIRTTRARVVKDETDLSAKYVMPLSEVNRRKEGTPSMVSDIDEFKKNWGVFSEGSLSQLLDWNNVVAAGGAVLACLTPLSEEAKASKRSMRKYYHSVAYPTSDVDLFLWGLTPEQAEAKIIKIYEAVRDSVPWDVTCVRTKHTVSIHSQYPYRSVQIVLRLYKSPAEILAGFDIDAPCCAYDGNRVYANPRAITAMLRQCNTVDMTRRSPSYEVRLAKYSGRAFEVQVPTLSRVDVDPTIYERSIVRVTGLARLLVLEKLTSTDDRFAFLESRRNLRGRPNPLNQYNRRQKRKFKGDLKGEANSLTSLEMNDYDVASLHIPYGPGWDARRIDKLVYQTDLGMNSTFNPKNKGRRLHRHPAFFGNIEEVMDDCCENCPAPIDEDERKLQAEEDEGFIRGRISFMQDDPGRQTLSGSFNPIDVGEWSEQVYIGPTERFFAAIAAHDHASVTRMLTEGQDVNRRDHVGRAPLHFAIMCGAVDIACDLIDQGARMTARLVDGRTSLHLAAQRDLVPVVRKLLERSAENAENVAKEADETEDKGGSGNAMDVDKAERERMSSEDDWSSEDDEMAEDEDESEDSEGDSEGSEGFVKPKKPSADKKSESAVNVGDLPEDTPDEPDVFDLNLADWDLNFTALGHAIVFASVPVVEALLSAGADVKLVSQGKNSSHAILPLMLTIIPDDEDRTSKIAEILIKAGASCSAADPQMRTIFNQAVIANRPKLVDTFLRCDPNGKTALNHLVGSYSGASSSLSNAVGRGNYSVIAAMVAHGVKMAPSQEDVERAFAAGPYSYVQNKQYLNPVECALGRHDDVVRLLVDLGGAFNVGTMRALGDNRPDERRTLVEWVRWAIKDHLPALISDYDKKIEVNPPEPESSEILSEWKGYLQTSHREKQARSAKYKLERTEPSWEELARDRLIAVREYYTDMEKFLLERGAQPWNVVYPDTISTATDKKVDQFGNVTFTFGRRGRNDDSDVQYLRLLNQWNQEPVPSFENALYDQLFEACFTGDNDKVQELCLPADKPSKDATLLQIAVSIADEGNRHSRSGLTPLFAAIAGRHWDTARLVLVIASAQYKPVEKPGRFTTSDIDFDDDSDNESYDSDNSDDTVEQDTINFVDIANRSSRVECNTHPKDLVHAAYDHADRSLLRKAIDDDDLEAFVKTLDLYKNCPKHVSLPDHVLSTIAQKDRVEMLDEFIRRTGSGVQVQLTSSSDDDPIPVVNDKTKVYLGLNVHGKKRTDLANKNDPDASQNDNKLVLPLVWEAITSGATGILDYLQGDRPLAAYKHYASSYNTETAILLKRPSNLAKVLPDWLGWSVSPLNESPLTVAVTSGKLGMLETLFEKSPRLMASCLHERVKFLGVNPLMIAVYLGHQPAMIDFLLAKSVSPAQNDQTRGWNIFHYMCDQNRHVLLKHLLGKLPRDVVEALLAQQSKGRLNTPLHLAVKKGSKTAVKLIVEFSRATALVRDVEGSIPLHSAARAGYLEIIQLLVDAAPSGLYMENGVGETPLEIARLRDLVERNTSLAQHHYGNNSYELQQGVQDTPPRFDIDKLEVELPKYRATLDHLVASGVLNKETKATTDMYAFAEYMEWKLIAAKAAGNVEFKGDESQDKYRATLDHLVSSGLLNMGTKAATDMYAFAGLIGTKANSKADESKDKVNIAKALSIVRGLMGVVDGRRELVHLVDVQTSVQSSLKKLKEPEEEDPDNHYSRRSYRRSHRRDEEGLESEEDAEQKKFRESYIYRQLRGLVGRDTA</sequence>
<feature type="repeat" description="ANK" evidence="3">
    <location>
        <begin position="589"/>
        <end position="615"/>
    </location>
</feature>
<dbReference type="PROSITE" id="PS50088">
    <property type="entry name" value="ANK_REPEAT"/>
    <property type="match status" value="3"/>
</dbReference>
<dbReference type="InterPro" id="IPR002110">
    <property type="entry name" value="Ankyrin_rpt"/>
</dbReference>
<dbReference type="SUPFAM" id="SSF48403">
    <property type="entry name" value="Ankyrin repeat"/>
    <property type="match status" value="2"/>
</dbReference>
<keyword evidence="6" id="KW-1185">Reference proteome</keyword>
<dbReference type="PANTHER" id="PTHR24198:SF165">
    <property type="entry name" value="ANKYRIN REPEAT-CONTAINING PROTEIN-RELATED"/>
    <property type="match status" value="1"/>
</dbReference>
<feature type="compositionally biased region" description="Basic and acidic residues" evidence="4">
    <location>
        <begin position="638"/>
        <end position="649"/>
    </location>
</feature>
<protein>
    <submittedName>
        <fullName evidence="5">Ankyrin repeat protein</fullName>
    </submittedName>
</protein>
<dbReference type="PANTHER" id="PTHR24198">
    <property type="entry name" value="ANKYRIN REPEAT AND PROTEIN KINASE DOMAIN-CONTAINING PROTEIN"/>
    <property type="match status" value="1"/>
</dbReference>